<dbReference type="Pfam" id="PF00072">
    <property type="entry name" value="Response_reg"/>
    <property type="match status" value="1"/>
</dbReference>
<evidence type="ECO:0000256" key="1">
    <source>
        <dbReference type="ARBA" id="ARBA00022553"/>
    </source>
</evidence>
<dbReference type="InterPro" id="IPR050595">
    <property type="entry name" value="Bact_response_regulator"/>
</dbReference>
<comment type="caution">
    <text evidence="4">The sequence shown here is derived from an EMBL/GenBank/DDBJ whole genome shotgun (WGS) entry which is preliminary data.</text>
</comment>
<dbReference type="InterPro" id="IPR001789">
    <property type="entry name" value="Sig_transdc_resp-reg_receiver"/>
</dbReference>
<dbReference type="PANTHER" id="PTHR44591">
    <property type="entry name" value="STRESS RESPONSE REGULATOR PROTEIN 1"/>
    <property type="match status" value="1"/>
</dbReference>
<name>A0ABU5IMS6_9BURK</name>
<dbReference type="RefSeq" id="WP_066330697.1">
    <property type="nucleotide sequence ID" value="NZ_JAXOJX010000060.1"/>
</dbReference>
<dbReference type="EMBL" id="JAXOJX010000060">
    <property type="protein sequence ID" value="MDZ5460180.1"/>
    <property type="molecule type" value="Genomic_DNA"/>
</dbReference>
<accession>A0ABU5IMS6</accession>
<evidence type="ECO:0000313" key="5">
    <source>
        <dbReference type="Proteomes" id="UP001293718"/>
    </source>
</evidence>
<evidence type="ECO:0000256" key="2">
    <source>
        <dbReference type="PROSITE-ProRule" id="PRU00169"/>
    </source>
</evidence>
<dbReference type="SMART" id="SM00448">
    <property type="entry name" value="REC"/>
    <property type="match status" value="1"/>
</dbReference>
<keyword evidence="5" id="KW-1185">Reference proteome</keyword>
<evidence type="ECO:0000313" key="4">
    <source>
        <dbReference type="EMBL" id="MDZ5460180.1"/>
    </source>
</evidence>
<proteinExistence type="predicted"/>
<sequence length="137" mass="14905">MSADVSSPTGGDQARPPRRVLYIEDEPLNVLLMTEMFRGQAGWSLQVEPDGASGLRAAREDAPQLLLIDMNLPDMTGLDIVAALRADPLTAQLPCIALSADAMPEQARAAKKAGFDDYWTKPISIAQMWKALEAWLP</sequence>
<protein>
    <submittedName>
        <fullName evidence="4">Response regulator</fullName>
    </submittedName>
</protein>
<keyword evidence="1 2" id="KW-0597">Phosphoprotein</keyword>
<dbReference type="Proteomes" id="UP001293718">
    <property type="component" value="Unassembled WGS sequence"/>
</dbReference>
<feature type="modified residue" description="4-aspartylphosphate" evidence="2">
    <location>
        <position position="69"/>
    </location>
</feature>
<organism evidence="4 5">
    <name type="scientific">Azohydromonas lata</name>
    <dbReference type="NCBI Taxonomy" id="45677"/>
    <lineage>
        <taxon>Bacteria</taxon>
        <taxon>Pseudomonadati</taxon>
        <taxon>Pseudomonadota</taxon>
        <taxon>Betaproteobacteria</taxon>
        <taxon>Burkholderiales</taxon>
        <taxon>Sphaerotilaceae</taxon>
        <taxon>Azohydromonas</taxon>
    </lineage>
</organism>
<dbReference type="Gene3D" id="3.40.50.2300">
    <property type="match status" value="1"/>
</dbReference>
<feature type="domain" description="Response regulatory" evidence="3">
    <location>
        <begin position="19"/>
        <end position="136"/>
    </location>
</feature>
<reference evidence="4 5" key="1">
    <citation type="submission" date="2023-11" db="EMBL/GenBank/DDBJ databases">
        <title>Draft genome of Azohydromonas lata strain H1 (DSM1123), a polyhydroxyalkanoate producer.</title>
        <authorList>
            <person name="Traversa D."/>
            <person name="D'Addabbo P."/>
            <person name="Pazzani C."/>
            <person name="Manzari C."/>
            <person name="Chiara M."/>
            <person name="Scrascia M."/>
        </authorList>
    </citation>
    <scope>NUCLEOTIDE SEQUENCE [LARGE SCALE GENOMIC DNA]</scope>
    <source>
        <strain evidence="4 5">H1</strain>
    </source>
</reference>
<dbReference type="PROSITE" id="PS50110">
    <property type="entry name" value="RESPONSE_REGULATORY"/>
    <property type="match status" value="1"/>
</dbReference>
<gene>
    <name evidence="4" type="ORF">SM757_26730</name>
</gene>
<dbReference type="SUPFAM" id="SSF52172">
    <property type="entry name" value="CheY-like"/>
    <property type="match status" value="1"/>
</dbReference>
<evidence type="ECO:0000259" key="3">
    <source>
        <dbReference type="PROSITE" id="PS50110"/>
    </source>
</evidence>
<dbReference type="InterPro" id="IPR011006">
    <property type="entry name" value="CheY-like_superfamily"/>
</dbReference>
<dbReference type="PANTHER" id="PTHR44591:SF23">
    <property type="entry name" value="CHEY SUBFAMILY"/>
    <property type="match status" value="1"/>
</dbReference>